<accession>A0A8J2U605</accession>
<name>A0A8J2U605_9GAMM</name>
<gene>
    <name evidence="2" type="ORF">GCM10011369_23160</name>
</gene>
<dbReference type="SUPFAM" id="SSF53098">
    <property type="entry name" value="Ribonuclease H-like"/>
    <property type="match status" value="1"/>
</dbReference>
<evidence type="ECO:0000313" key="2">
    <source>
        <dbReference type="EMBL" id="GGA80596.1"/>
    </source>
</evidence>
<protein>
    <submittedName>
        <fullName evidence="2">Exodeoxyribonuclease VIII</fullName>
    </submittedName>
</protein>
<evidence type="ECO:0000259" key="1">
    <source>
        <dbReference type="Pfam" id="PF16473"/>
    </source>
</evidence>
<reference evidence="3" key="1">
    <citation type="journal article" date="2019" name="Int. J. Syst. Evol. Microbiol.">
        <title>The Global Catalogue of Microorganisms (GCM) 10K type strain sequencing project: providing services to taxonomists for standard genome sequencing and annotation.</title>
        <authorList>
            <consortium name="The Broad Institute Genomics Platform"/>
            <consortium name="The Broad Institute Genome Sequencing Center for Infectious Disease"/>
            <person name="Wu L."/>
            <person name="Ma J."/>
        </authorList>
    </citation>
    <scope>NUCLEOTIDE SEQUENCE [LARGE SCALE GENOMIC DNA]</scope>
    <source>
        <strain evidence="3">CGMCC 1.10130</strain>
    </source>
</reference>
<dbReference type="Gene3D" id="3.30.420.10">
    <property type="entry name" value="Ribonuclease H-like superfamily/Ribonuclease H"/>
    <property type="match status" value="1"/>
</dbReference>
<dbReference type="InterPro" id="IPR012337">
    <property type="entry name" value="RNaseH-like_sf"/>
</dbReference>
<dbReference type="GO" id="GO:0003676">
    <property type="term" value="F:nucleic acid binding"/>
    <property type="evidence" value="ECO:0007669"/>
    <property type="project" value="InterPro"/>
</dbReference>
<keyword evidence="3" id="KW-1185">Reference proteome</keyword>
<dbReference type="Pfam" id="PF16473">
    <property type="entry name" value="Rv2179c-like"/>
    <property type="match status" value="1"/>
</dbReference>
<organism evidence="2 3">
    <name type="scientific">Neiella marina</name>
    <dbReference type="NCBI Taxonomy" id="508461"/>
    <lineage>
        <taxon>Bacteria</taxon>
        <taxon>Pseudomonadati</taxon>
        <taxon>Pseudomonadota</taxon>
        <taxon>Gammaproteobacteria</taxon>
        <taxon>Alteromonadales</taxon>
        <taxon>Echinimonadaceae</taxon>
        <taxon>Neiella</taxon>
    </lineage>
</organism>
<dbReference type="AlphaFoldDB" id="A0A8J2U605"/>
<evidence type="ECO:0000313" key="3">
    <source>
        <dbReference type="Proteomes" id="UP000619743"/>
    </source>
</evidence>
<dbReference type="InterPro" id="IPR036397">
    <property type="entry name" value="RNaseH_sf"/>
</dbReference>
<proteinExistence type="predicted"/>
<sequence length="187" mass="20753">MNNVMLDLETAGNGSHAAIVSIGAVFFDPLTGQIGSEFYWPVDLDDAAKYGQMDASTIAWWMKQPYDARAVFNAKDKLILHDALLEFADWICQIEGFKNRMVWGNGATFDNVILANAYAATKLTRPWPYFGDRDVRTVVDIGRRVFGMDPKKTMALTGTAHNALDDAKHQAAYVSAIYQRLAQQVAA</sequence>
<dbReference type="RefSeq" id="WP_188708174.1">
    <property type="nucleotide sequence ID" value="NZ_BMDX01000011.1"/>
</dbReference>
<dbReference type="EMBL" id="BMDX01000011">
    <property type="protein sequence ID" value="GGA80596.1"/>
    <property type="molecule type" value="Genomic_DNA"/>
</dbReference>
<dbReference type="Proteomes" id="UP000619743">
    <property type="component" value="Unassembled WGS sequence"/>
</dbReference>
<feature type="domain" description="3'-5' exoribonuclease Rv2179c-like" evidence="1">
    <location>
        <begin position="2"/>
        <end position="177"/>
    </location>
</feature>
<comment type="caution">
    <text evidence="2">The sequence shown here is derived from an EMBL/GenBank/DDBJ whole genome shotgun (WGS) entry which is preliminary data.</text>
</comment>
<dbReference type="InterPro" id="IPR033390">
    <property type="entry name" value="Rv2179c-like"/>
</dbReference>